<organism evidence="2 3">
    <name type="scientific">Periconia macrospinosa</name>
    <dbReference type="NCBI Taxonomy" id="97972"/>
    <lineage>
        <taxon>Eukaryota</taxon>
        <taxon>Fungi</taxon>
        <taxon>Dikarya</taxon>
        <taxon>Ascomycota</taxon>
        <taxon>Pezizomycotina</taxon>
        <taxon>Dothideomycetes</taxon>
        <taxon>Pleosporomycetidae</taxon>
        <taxon>Pleosporales</taxon>
        <taxon>Massarineae</taxon>
        <taxon>Periconiaceae</taxon>
        <taxon>Periconia</taxon>
    </lineage>
</organism>
<dbReference type="OrthoDB" id="3440338at2759"/>
<dbReference type="AlphaFoldDB" id="A0A2V1DYG8"/>
<gene>
    <name evidence="2" type="ORF">DM02DRAFT_524028</name>
</gene>
<evidence type="ECO:0000313" key="3">
    <source>
        <dbReference type="Proteomes" id="UP000244855"/>
    </source>
</evidence>
<accession>A0A2V1DYG8</accession>
<proteinExistence type="predicted"/>
<dbReference type="EMBL" id="KZ805350">
    <property type="protein sequence ID" value="PVI01910.1"/>
    <property type="molecule type" value="Genomic_DNA"/>
</dbReference>
<protein>
    <submittedName>
        <fullName evidence="2">Uncharacterized protein</fullName>
    </submittedName>
</protein>
<evidence type="ECO:0000256" key="1">
    <source>
        <dbReference type="SAM" id="MobiDB-lite"/>
    </source>
</evidence>
<feature type="region of interest" description="Disordered" evidence="1">
    <location>
        <begin position="348"/>
        <end position="374"/>
    </location>
</feature>
<name>A0A2V1DYG8_9PLEO</name>
<feature type="compositionally biased region" description="Acidic residues" evidence="1">
    <location>
        <begin position="349"/>
        <end position="372"/>
    </location>
</feature>
<dbReference type="Proteomes" id="UP000244855">
    <property type="component" value="Unassembled WGS sequence"/>
</dbReference>
<feature type="non-terminal residue" evidence="2">
    <location>
        <position position="1"/>
    </location>
</feature>
<keyword evidence="3" id="KW-1185">Reference proteome</keyword>
<sequence>RSERAALLHQKLYLPLITQVLSHELPKYKPTSRIMPQSYPALLRTCIQILASSSPVFHAAVDGTLSRRLLSDSTLQNEYNVIKQQAHVQPSIYIHELVDENGVPPSPAQYMRIRDEVLRYIDAVEDAENKGNAWEVDNMTSPKVAKSASKTGYRKYLRSTRRSRSSTHVSTLSKLCAGISRRCSPSSLSSAKEHTKPLRFPPTECGYSCNALIRLAQHRSRVSSNYAMNLVEDICSHLFATKEFTQRFTMHGHIIYLIYREEQAAVAEILCSGLLCVWIEDGGGFNAYPAGRSVASARRVDAKAWAEFEKWAEENSDVVSNFSMLKGRVEKDIRDIGDDVGEAWREALEDSEDEGDPEDGDYVEVSEESDEDLGGRMSWLRIC</sequence>
<reference evidence="2 3" key="1">
    <citation type="journal article" date="2018" name="Sci. Rep.">
        <title>Comparative genomics provides insights into the lifestyle and reveals functional heterogeneity of dark septate endophytic fungi.</title>
        <authorList>
            <person name="Knapp D.G."/>
            <person name="Nemeth J.B."/>
            <person name="Barry K."/>
            <person name="Hainaut M."/>
            <person name="Henrissat B."/>
            <person name="Johnson J."/>
            <person name="Kuo A."/>
            <person name="Lim J.H.P."/>
            <person name="Lipzen A."/>
            <person name="Nolan M."/>
            <person name="Ohm R.A."/>
            <person name="Tamas L."/>
            <person name="Grigoriev I.V."/>
            <person name="Spatafora J.W."/>
            <person name="Nagy L.G."/>
            <person name="Kovacs G.M."/>
        </authorList>
    </citation>
    <scope>NUCLEOTIDE SEQUENCE [LARGE SCALE GENOMIC DNA]</scope>
    <source>
        <strain evidence="2 3">DSE2036</strain>
    </source>
</reference>
<evidence type="ECO:0000313" key="2">
    <source>
        <dbReference type="EMBL" id="PVI01910.1"/>
    </source>
</evidence>